<proteinExistence type="predicted"/>
<comment type="caution">
    <text evidence="1">The sequence shown here is derived from an EMBL/GenBank/DDBJ whole genome shotgun (WGS) entry which is preliminary data.</text>
</comment>
<evidence type="ECO:0000313" key="1">
    <source>
        <dbReference type="EMBL" id="KAF2102568.1"/>
    </source>
</evidence>
<gene>
    <name evidence="1" type="ORF">NA57DRAFT_52132</name>
</gene>
<name>A0A9P4M9A4_9PEZI</name>
<evidence type="ECO:0000313" key="2">
    <source>
        <dbReference type="Proteomes" id="UP000799772"/>
    </source>
</evidence>
<dbReference type="AlphaFoldDB" id="A0A9P4M9A4"/>
<dbReference type="Proteomes" id="UP000799772">
    <property type="component" value="Unassembled WGS sequence"/>
</dbReference>
<reference evidence="1" key="1">
    <citation type="journal article" date="2020" name="Stud. Mycol.">
        <title>101 Dothideomycetes genomes: a test case for predicting lifestyles and emergence of pathogens.</title>
        <authorList>
            <person name="Haridas S."/>
            <person name="Albert R."/>
            <person name="Binder M."/>
            <person name="Bloem J."/>
            <person name="Labutti K."/>
            <person name="Salamov A."/>
            <person name="Andreopoulos B."/>
            <person name="Baker S."/>
            <person name="Barry K."/>
            <person name="Bills G."/>
            <person name="Bluhm B."/>
            <person name="Cannon C."/>
            <person name="Castanera R."/>
            <person name="Culley D."/>
            <person name="Daum C."/>
            <person name="Ezra D."/>
            <person name="Gonzalez J."/>
            <person name="Henrissat B."/>
            <person name="Kuo A."/>
            <person name="Liang C."/>
            <person name="Lipzen A."/>
            <person name="Lutzoni F."/>
            <person name="Magnuson J."/>
            <person name="Mondo S."/>
            <person name="Nolan M."/>
            <person name="Ohm R."/>
            <person name="Pangilinan J."/>
            <person name="Park H.-J."/>
            <person name="Ramirez L."/>
            <person name="Alfaro M."/>
            <person name="Sun H."/>
            <person name="Tritt A."/>
            <person name="Yoshinaga Y."/>
            <person name="Zwiers L.-H."/>
            <person name="Turgeon B."/>
            <person name="Goodwin S."/>
            <person name="Spatafora J."/>
            <person name="Crous P."/>
            <person name="Grigoriev I."/>
        </authorList>
    </citation>
    <scope>NUCLEOTIDE SEQUENCE</scope>
    <source>
        <strain evidence="1">CBS 133067</strain>
    </source>
</reference>
<protein>
    <submittedName>
        <fullName evidence="1">Uncharacterized protein</fullName>
    </submittedName>
</protein>
<keyword evidence="2" id="KW-1185">Reference proteome</keyword>
<sequence length="148" mass="15480">MRRSATLTCTKTLLKQPPIQTDCTFLSSTITFSKFTDCGGCALTTRELGVGIPCEEKTTVRGIATATVDICSPSPTCTVTAIERIPFQNIADGTCTHYKSTHTVPRYTDCKGCALTTVNEGAGPVVKCSETVTSAATTITAPACSSTA</sequence>
<accession>A0A9P4M9A4</accession>
<dbReference type="OrthoDB" id="3777408at2759"/>
<organism evidence="1 2">
    <name type="scientific">Rhizodiscina lignyota</name>
    <dbReference type="NCBI Taxonomy" id="1504668"/>
    <lineage>
        <taxon>Eukaryota</taxon>
        <taxon>Fungi</taxon>
        <taxon>Dikarya</taxon>
        <taxon>Ascomycota</taxon>
        <taxon>Pezizomycotina</taxon>
        <taxon>Dothideomycetes</taxon>
        <taxon>Pleosporomycetidae</taxon>
        <taxon>Aulographales</taxon>
        <taxon>Rhizodiscinaceae</taxon>
        <taxon>Rhizodiscina</taxon>
    </lineage>
</organism>
<dbReference type="EMBL" id="ML978122">
    <property type="protein sequence ID" value="KAF2102568.1"/>
    <property type="molecule type" value="Genomic_DNA"/>
</dbReference>